<comment type="caution">
    <text evidence="2">The sequence shown here is derived from an EMBL/GenBank/DDBJ whole genome shotgun (WGS) entry which is preliminary data.</text>
</comment>
<protein>
    <submittedName>
        <fullName evidence="2">Uncharacterized protein</fullName>
    </submittedName>
</protein>
<dbReference type="EMBL" id="JAPMOS010000278">
    <property type="protein sequence ID" value="KAJ4453328.1"/>
    <property type="molecule type" value="Genomic_DNA"/>
</dbReference>
<sequence>MLKKPAFKNLTQKELLQLIGETDKLKKKTVRRKIIEQINENIEDQKTKRKEERENKRQFEKAQTYIGSIDNIFDVDATTYDKLIDFAKMNPTGFNDYIKTEQGKILMKGLQQYVKEVQENDKEIQKNEAEIEKEVLAEVSKGPIKEPVSEYQEPPKDLIASLADRHIVNDSGLGKKRPTNAQYVIHNDEFRKKVTSGARALH</sequence>
<evidence type="ECO:0000313" key="3">
    <source>
        <dbReference type="Proteomes" id="UP001141327"/>
    </source>
</evidence>
<keyword evidence="3" id="KW-1185">Reference proteome</keyword>
<feature type="coiled-coil region" evidence="1">
    <location>
        <begin position="35"/>
        <end position="62"/>
    </location>
</feature>
<evidence type="ECO:0000313" key="2">
    <source>
        <dbReference type="EMBL" id="KAJ4453328.1"/>
    </source>
</evidence>
<accession>A0ABQ8U287</accession>
<dbReference type="Proteomes" id="UP001141327">
    <property type="component" value="Unassembled WGS sequence"/>
</dbReference>
<organism evidence="2 3">
    <name type="scientific">Paratrimastix pyriformis</name>
    <dbReference type="NCBI Taxonomy" id="342808"/>
    <lineage>
        <taxon>Eukaryota</taxon>
        <taxon>Metamonada</taxon>
        <taxon>Preaxostyla</taxon>
        <taxon>Paratrimastigidae</taxon>
        <taxon>Paratrimastix</taxon>
    </lineage>
</organism>
<reference evidence="2" key="1">
    <citation type="journal article" date="2022" name="bioRxiv">
        <title>Genomics of Preaxostyla Flagellates Illuminates Evolutionary Transitions and the Path Towards Mitochondrial Loss.</title>
        <authorList>
            <person name="Novak L.V.F."/>
            <person name="Treitli S.C."/>
            <person name="Pyrih J."/>
            <person name="Halakuc P."/>
            <person name="Pipaliya S.V."/>
            <person name="Vacek V."/>
            <person name="Brzon O."/>
            <person name="Soukal P."/>
            <person name="Eme L."/>
            <person name="Dacks J.B."/>
            <person name="Karnkowska A."/>
            <person name="Elias M."/>
            <person name="Hampl V."/>
        </authorList>
    </citation>
    <scope>NUCLEOTIDE SEQUENCE</scope>
    <source>
        <strain evidence="2">RCP-MX</strain>
    </source>
</reference>
<keyword evidence="1" id="KW-0175">Coiled coil</keyword>
<name>A0ABQ8U287_9EUKA</name>
<gene>
    <name evidence="2" type="ORF">PAPYR_12215</name>
</gene>
<evidence type="ECO:0000256" key="1">
    <source>
        <dbReference type="SAM" id="Coils"/>
    </source>
</evidence>
<proteinExistence type="predicted"/>